<dbReference type="InParanoid" id="V4SE02"/>
<evidence type="ECO:0000256" key="2">
    <source>
        <dbReference type="RuleBase" id="RU367018"/>
    </source>
</evidence>
<proteinExistence type="inferred from homology"/>
<dbReference type="InterPro" id="IPR031052">
    <property type="entry name" value="FHY3/FAR1"/>
</dbReference>
<name>V4SE02_CITCL</name>
<keyword evidence="2" id="KW-0539">Nucleus</keyword>
<dbReference type="eggNOG" id="ENOG502RNT3">
    <property type="taxonomic scope" value="Eukaryota"/>
</dbReference>
<keyword evidence="1 2" id="KW-0863">Zinc-finger</keyword>
<dbReference type="OMA" id="MYDEALI"/>
<dbReference type="GO" id="GO:0008270">
    <property type="term" value="F:zinc ion binding"/>
    <property type="evidence" value="ECO:0007669"/>
    <property type="project" value="UniProtKB-UniRule"/>
</dbReference>
<sequence length="226" mass="26717">MIIDYTTYKVNKENRSFATFIGLNHHRVTVIFRGTALMYDEALIHIWLFKTFFKRVVNDKRLVHMKMSVKMLVPPREVYTKIIFQEFQDEREEAIDLSIQNYFVEGECFLYTISLDIHSKKRCVKREIDGTLSCNCMMFERKGVLCSHMIKVLRDVMDIKEFLPSQYILKKWTKQARAKAIQDMHGREIQADSKLQQTCRYRVLCSTFTKISSRASVSEKNTQVSE</sequence>
<dbReference type="GO" id="GO:0005634">
    <property type="term" value="C:nucleus"/>
    <property type="evidence" value="ECO:0007669"/>
    <property type="project" value="UniProtKB-SubCell"/>
</dbReference>
<accession>V4SE02</accession>
<evidence type="ECO:0000259" key="3">
    <source>
        <dbReference type="PROSITE" id="PS50966"/>
    </source>
</evidence>
<evidence type="ECO:0000256" key="1">
    <source>
        <dbReference type="PROSITE-ProRule" id="PRU00325"/>
    </source>
</evidence>
<dbReference type="Gramene" id="ESR37060">
    <property type="protein sequence ID" value="ESR37060"/>
    <property type="gene ID" value="CICLE_v10029928mg"/>
</dbReference>
<dbReference type="Proteomes" id="UP000030687">
    <property type="component" value="Unassembled WGS sequence"/>
</dbReference>
<dbReference type="PROSITE" id="PS50966">
    <property type="entry name" value="ZF_SWIM"/>
    <property type="match status" value="1"/>
</dbReference>
<dbReference type="GO" id="GO:0006355">
    <property type="term" value="P:regulation of DNA-templated transcription"/>
    <property type="evidence" value="ECO:0007669"/>
    <property type="project" value="UniProtKB-UniRule"/>
</dbReference>
<evidence type="ECO:0000313" key="5">
    <source>
        <dbReference type="Proteomes" id="UP000030687"/>
    </source>
</evidence>
<dbReference type="InterPro" id="IPR007527">
    <property type="entry name" value="Znf_SWIM"/>
</dbReference>
<comment type="similarity">
    <text evidence="2">Belongs to the FHY3/FAR1 family.</text>
</comment>
<feature type="domain" description="SWIM-type" evidence="3">
    <location>
        <begin position="111"/>
        <end position="157"/>
    </location>
</feature>
<dbReference type="PANTHER" id="PTHR31669">
    <property type="entry name" value="PROTEIN FAR1-RELATED SEQUENCE 10-RELATED"/>
    <property type="match status" value="1"/>
</dbReference>
<reference evidence="4 5" key="1">
    <citation type="submission" date="2013-10" db="EMBL/GenBank/DDBJ databases">
        <authorList>
            <consortium name="International Citrus Genome Consortium"/>
            <person name="Jenkins J."/>
            <person name="Schmutz J."/>
            <person name="Prochnik S."/>
            <person name="Rokhsar D."/>
            <person name="Gmitter F."/>
            <person name="Ollitrault P."/>
            <person name="Machado M."/>
            <person name="Talon M."/>
            <person name="Wincker P."/>
            <person name="Jaillon O."/>
            <person name="Morgante M."/>
        </authorList>
    </citation>
    <scope>NUCLEOTIDE SEQUENCE</scope>
    <source>
        <strain evidence="5">cv. Clemenules</strain>
    </source>
</reference>
<dbReference type="KEGG" id="cic:CICLE_v10029928mg"/>
<organism evidence="4 5">
    <name type="scientific">Citrus clementina</name>
    <name type="common">Clementine</name>
    <name type="synonym">Citrus deliciosa x Citrus sinensis</name>
    <dbReference type="NCBI Taxonomy" id="85681"/>
    <lineage>
        <taxon>Eukaryota</taxon>
        <taxon>Viridiplantae</taxon>
        <taxon>Streptophyta</taxon>
        <taxon>Embryophyta</taxon>
        <taxon>Tracheophyta</taxon>
        <taxon>Spermatophyta</taxon>
        <taxon>Magnoliopsida</taxon>
        <taxon>eudicotyledons</taxon>
        <taxon>Gunneridae</taxon>
        <taxon>Pentapetalae</taxon>
        <taxon>rosids</taxon>
        <taxon>malvids</taxon>
        <taxon>Sapindales</taxon>
        <taxon>Rutaceae</taxon>
        <taxon>Aurantioideae</taxon>
        <taxon>Citrus</taxon>
    </lineage>
</organism>
<keyword evidence="5" id="KW-1185">Reference proteome</keyword>
<comment type="function">
    <text evidence="2">Putative transcription activator involved in regulating light control of development.</text>
</comment>
<dbReference type="EMBL" id="KI536978">
    <property type="protein sequence ID" value="ESR37060.1"/>
    <property type="molecule type" value="Genomic_DNA"/>
</dbReference>
<keyword evidence="2" id="KW-0479">Metal-binding</keyword>
<gene>
    <name evidence="4" type="ORF">CICLE_v10029928mg</name>
</gene>
<evidence type="ECO:0000313" key="4">
    <source>
        <dbReference type="EMBL" id="ESR37060.1"/>
    </source>
</evidence>
<dbReference type="PANTHER" id="PTHR31669:SF299">
    <property type="entry name" value="PROTEIN FAR1-RELATED SEQUENCE"/>
    <property type="match status" value="1"/>
</dbReference>
<dbReference type="AlphaFoldDB" id="V4SE02"/>
<keyword evidence="2" id="KW-0862">Zinc</keyword>
<protein>
    <recommendedName>
        <fullName evidence="2">Protein FAR1-RELATED SEQUENCE</fullName>
    </recommendedName>
</protein>
<dbReference type="Pfam" id="PF04434">
    <property type="entry name" value="SWIM"/>
    <property type="match status" value="1"/>
</dbReference>
<comment type="subcellular location">
    <subcellularLocation>
        <location evidence="2">Nucleus</location>
    </subcellularLocation>
</comment>